<feature type="region of interest" description="Disordered" evidence="1">
    <location>
        <begin position="197"/>
        <end position="251"/>
    </location>
</feature>
<dbReference type="EMBL" id="JABCKV010000079">
    <property type="protein sequence ID" value="KAG5644205.1"/>
    <property type="molecule type" value="Genomic_DNA"/>
</dbReference>
<reference evidence="2" key="1">
    <citation type="submission" date="2020-07" db="EMBL/GenBank/DDBJ databases">
        <authorList>
            <person name="Nieuwenhuis M."/>
            <person name="Van De Peppel L.J.J."/>
        </authorList>
    </citation>
    <scope>NUCLEOTIDE SEQUENCE</scope>
    <source>
        <strain evidence="2">AP01</strain>
        <tissue evidence="2">Mycelium</tissue>
    </source>
</reference>
<sequence>MARDTPGSGVSIDIATGESFRELSPQDDGTFNLWIQGSLLESYIPDVDPDYDVEFKLLKWPEFSPATYTPLFHETLYQAAKYLAGCEIMCATRLAMAVINTCFMRLFLLDRHTLAVEIPEHLVAAAQERQVSTIQDLERWDAFWVATAHNYFPKGELDHEEFNVLWETVAQGHYFAAMEGEIPDINLTEESLSPSRIANAGSASESDLPARTTSRRKRRPSSPAPGSPPPTKRKRASSVPLATDEPLGMTTPLLPPLPRPNDTPDFACHPAIARWSVPVCISIVHNPNLEIEGNPIYNGCCTSEISELTRISRAANCIDNRNLSGSLPPLSDSIRIQAEFVKHSKREFVDVPVGHVPKIRHKTWADTKC</sequence>
<reference evidence="2" key="2">
    <citation type="submission" date="2021-10" db="EMBL/GenBank/DDBJ databases">
        <title>Phylogenomics reveals ancestral predisposition of the termite-cultivated fungus Termitomyces towards a domesticated lifestyle.</title>
        <authorList>
            <person name="Auxier B."/>
            <person name="Grum-Grzhimaylo A."/>
            <person name="Cardenas M.E."/>
            <person name="Lodge J.D."/>
            <person name="Laessoe T."/>
            <person name="Pedersen O."/>
            <person name="Smith M.E."/>
            <person name="Kuyper T.W."/>
            <person name="Franco-Molano E.A."/>
            <person name="Baroni T.J."/>
            <person name="Aanen D.K."/>
        </authorList>
    </citation>
    <scope>NUCLEOTIDE SEQUENCE</scope>
    <source>
        <strain evidence="2">AP01</strain>
        <tissue evidence="2">Mycelium</tissue>
    </source>
</reference>
<accession>A0A9P7KCT6</accession>
<dbReference type="Proteomes" id="UP000775547">
    <property type="component" value="Unassembled WGS sequence"/>
</dbReference>
<proteinExistence type="predicted"/>
<protein>
    <submittedName>
        <fullName evidence="2">Uncharacterized protein</fullName>
    </submittedName>
</protein>
<keyword evidence="3" id="KW-1185">Reference proteome</keyword>
<name>A0A9P7KCT6_9AGAR</name>
<comment type="caution">
    <text evidence="2">The sequence shown here is derived from an EMBL/GenBank/DDBJ whole genome shotgun (WGS) entry which is preliminary data.</text>
</comment>
<dbReference type="AlphaFoldDB" id="A0A9P7KCT6"/>
<evidence type="ECO:0000313" key="2">
    <source>
        <dbReference type="EMBL" id="KAG5644205.1"/>
    </source>
</evidence>
<gene>
    <name evidence="2" type="ORF">DXG03_008868</name>
</gene>
<organism evidence="2 3">
    <name type="scientific">Asterophora parasitica</name>
    <dbReference type="NCBI Taxonomy" id="117018"/>
    <lineage>
        <taxon>Eukaryota</taxon>
        <taxon>Fungi</taxon>
        <taxon>Dikarya</taxon>
        <taxon>Basidiomycota</taxon>
        <taxon>Agaricomycotina</taxon>
        <taxon>Agaricomycetes</taxon>
        <taxon>Agaricomycetidae</taxon>
        <taxon>Agaricales</taxon>
        <taxon>Tricholomatineae</taxon>
        <taxon>Lyophyllaceae</taxon>
        <taxon>Asterophora</taxon>
    </lineage>
</organism>
<evidence type="ECO:0000313" key="3">
    <source>
        <dbReference type="Proteomes" id="UP000775547"/>
    </source>
</evidence>
<evidence type="ECO:0000256" key="1">
    <source>
        <dbReference type="SAM" id="MobiDB-lite"/>
    </source>
</evidence>